<dbReference type="InterPro" id="IPR005829">
    <property type="entry name" value="Sugar_transporter_CS"/>
</dbReference>
<sequence>MSSPSISQRERWKYILIIGGLQTLQPFSLDPYLPSGPIIARGFDVPESLIQLTLSALTLGFALGQLIAGPLSDSIGRRRPMLIGSVLYVLASFLVALAPNIELFFASRFIQGVAGAAVLVVGNAVLRDLYDGLPLLKIMGRVLLIQALAWFIGPFAGSQLLQFMDWRGVSAILATYAILMLIAAIKFLPETLKHEDRRDQIFAGMAMRFVHVLKDRIYVGLVIISMLNGISLWAYLVVTPFVLTNQYGLSPAEFGLLLTMNSFGAYLGVQVSSKLAQRVPAQWILVGLHVVSVVIGVVLLVLSAGNPPLWLVAGLVWLFVFFFGMTVTPIGALSLAPHGNEAGTAASLLAVLGSLATAIAGPFYTTLSKQNMSGVGLTIAAAHALALLTMVTIVNPRKVPTLK</sequence>
<dbReference type="NCBIfam" id="TIGR00710">
    <property type="entry name" value="efflux_Bcr_CflA"/>
    <property type="match status" value="1"/>
</dbReference>
<dbReference type="CDD" id="cd17320">
    <property type="entry name" value="MFS_MdfA_MDR_like"/>
    <property type="match status" value="1"/>
</dbReference>
<keyword evidence="4" id="KW-1003">Cell membrane</keyword>
<dbReference type="PROSITE" id="PS50850">
    <property type="entry name" value="MFS"/>
    <property type="match status" value="1"/>
</dbReference>
<feature type="domain" description="Major facilitator superfamily (MFS) profile" evidence="9">
    <location>
        <begin position="14"/>
        <end position="398"/>
    </location>
</feature>
<feature type="transmembrane region" description="Helical" evidence="8">
    <location>
        <begin position="138"/>
        <end position="156"/>
    </location>
</feature>
<dbReference type="InterPro" id="IPR020846">
    <property type="entry name" value="MFS_dom"/>
</dbReference>
<dbReference type="Pfam" id="PF07690">
    <property type="entry name" value="MFS_1"/>
    <property type="match status" value="1"/>
</dbReference>
<dbReference type="OrthoDB" id="9814303at2"/>
<evidence type="ECO:0000256" key="2">
    <source>
        <dbReference type="ARBA" id="ARBA00006236"/>
    </source>
</evidence>
<keyword evidence="5 8" id="KW-0812">Transmembrane</keyword>
<dbReference type="GO" id="GO:1990961">
    <property type="term" value="P:xenobiotic detoxification by transmembrane export across the plasma membrane"/>
    <property type="evidence" value="ECO:0007669"/>
    <property type="project" value="InterPro"/>
</dbReference>
<dbReference type="InterPro" id="IPR036259">
    <property type="entry name" value="MFS_trans_sf"/>
</dbReference>
<evidence type="ECO:0000313" key="10">
    <source>
        <dbReference type="EMBL" id="AIC47076.1"/>
    </source>
</evidence>
<dbReference type="eggNOG" id="COG2814">
    <property type="taxonomic scope" value="Bacteria"/>
</dbReference>
<dbReference type="AlphaFoldDB" id="A0A060JB43"/>
<feature type="transmembrane region" description="Helical" evidence="8">
    <location>
        <begin position="80"/>
        <end position="99"/>
    </location>
</feature>
<evidence type="ECO:0000313" key="11">
    <source>
        <dbReference type="Proteomes" id="UP000067708"/>
    </source>
</evidence>
<dbReference type="GO" id="GO:0042910">
    <property type="term" value="F:xenobiotic transmembrane transporter activity"/>
    <property type="evidence" value="ECO:0007669"/>
    <property type="project" value="InterPro"/>
</dbReference>
<evidence type="ECO:0000256" key="3">
    <source>
        <dbReference type="ARBA" id="ARBA00022448"/>
    </source>
</evidence>
<dbReference type="InterPro" id="IPR004812">
    <property type="entry name" value="Efflux_drug-R_Bcr/CmlA"/>
</dbReference>
<reference evidence="10 11" key="1">
    <citation type="journal article" date="2014" name="Int. J. Syst. Evol. Microbiol.">
        <title>Rhodoluna lacicola gen. nov., sp. nov., a planktonic freshwater bacterium with stream-lined genome.</title>
        <authorList>
            <person name="Hahn M."/>
            <person name="Schmidt J."/>
            <person name="Taipale S.J."/>
            <person name="Doolittle W.F."/>
            <person name="Koll U."/>
        </authorList>
    </citation>
    <scope>NUCLEOTIDE SEQUENCE [LARGE SCALE GENOMIC DNA]</scope>
    <source>
        <strain evidence="10 11">MWH-Ta8</strain>
    </source>
</reference>
<feature type="transmembrane region" description="Helical" evidence="8">
    <location>
        <begin position="281"/>
        <end position="303"/>
    </location>
</feature>
<comment type="similarity">
    <text evidence="2">Belongs to the major facilitator superfamily. Bcr/CmlA family.</text>
</comment>
<evidence type="ECO:0000256" key="5">
    <source>
        <dbReference type="ARBA" id="ARBA00022692"/>
    </source>
</evidence>
<dbReference type="GO" id="GO:0005886">
    <property type="term" value="C:plasma membrane"/>
    <property type="evidence" value="ECO:0007669"/>
    <property type="project" value="UniProtKB-SubCell"/>
</dbReference>
<evidence type="ECO:0000259" key="9">
    <source>
        <dbReference type="PROSITE" id="PS50850"/>
    </source>
</evidence>
<comment type="subcellular location">
    <subcellularLocation>
        <location evidence="1">Cell membrane</location>
        <topology evidence="1">Multi-pass membrane protein</topology>
    </subcellularLocation>
</comment>
<protein>
    <submittedName>
        <fullName evidence="10">Drug resistance transporter, Bcr/CflA subfamily</fullName>
    </submittedName>
</protein>
<dbReference type="STRING" id="529884.Rhola_00002530"/>
<dbReference type="KEGG" id="rla:Rhola_00002530"/>
<dbReference type="InterPro" id="IPR011701">
    <property type="entry name" value="MFS"/>
</dbReference>
<feature type="transmembrane region" description="Helical" evidence="8">
    <location>
        <begin position="168"/>
        <end position="188"/>
    </location>
</feature>
<evidence type="ECO:0000256" key="1">
    <source>
        <dbReference type="ARBA" id="ARBA00004651"/>
    </source>
</evidence>
<dbReference type="PROSITE" id="PS00216">
    <property type="entry name" value="SUGAR_TRANSPORT_1"/>
    <property type="match status" value="1"/>
</dbReference>
<feature type="transmembrane region" description="Helical" evidence="8">
    <location>
        <begin position="49"/>
        <end position="68"/>
    </location>
</feature>
<gene>
    <name evidence="10" type="ORF">Rhola_00002530</name>
</gene>
<dbReference type="SUPFAM" id="SSF103473">
    <property type="entry name" value="MFS general substrate transporter"/>
    <property type="match status" value="1"/>
</dbReference>
<feature type="transmembrane region" description="Helical" evidence="8">
    <location>
        <begin position="12"/>
        <end position="29"/>
    </location>
</feature>
<keyword evidence="7 8" id="KW-0472">Membrane</keyword>
<keyword evidence="3" id="KW-0813">Transport</keyword>
<name>A0A060JB43_9MICO</name>
<dbReference type="PANTHER" id="PTHR23502">
    <property type="entry name" value="MAJOR FACILITATOR SUPERFAMILY"/>
    <property type="match status" value="1"/>
</dbReference>
<feature type="transmembrane region" description="Helical" evidence="8">
    <location>
        <begin position="309"/>
        <end position="333"/>
    </location>
</feature>
<feature type="transmembrane region" description="Helical" evidence="8">
    <location>
        <begin position="376"/>
        <end position="394"/>
    </location>
</feature>
<dbReference type="Gene3D" id="1.20.1720.10">
    <property type="entry name" value="Multidrug resistance protein D"/>
    <property type="match status" value="1"/>
</dbReference>
<evidence type="ECO:0000256" key="6">
    <source>
        <dbReference type="ARBA" id="ARBA00022989"/>
    </source>
</evidence>
<organism evidence="10 11">
    <name type="scientific">Rhodoluna lacicola</name>
    <dbReference type="NCBI Taxonomy" id="529884"/>
    <lineage>
        <taxon>Bacteria</taxon>
        <taxon>Bacillati</taxon>
        <taxon>Actinomycetota</taxon>
        <taxon>Actinomycetes</taxon>
        <taxon>Micrococcales</taxon>
        <taxon>Microbacteriaceae</taxon>
        <taxon>Luna cluster</taxon>
        <taxon>Luna-1 subcluster</taxon>
        <taxon>Rhodoluna</taxon>
    </lineage>
</organism>
<feature type="transmembrane region" description="Helical" evidence="8">
    <location>
        <begin position="345"/>
        <end position="364"/>
    </location>
</feature>
<keyword evidence="6 8" id="KW-1133">Transmembrane helix</keyword>
<evidence type="ECO:0000256" key="4">
    <source>
        <dbReference type="ARBA" id="ARBA00022475"/>
    </source>
</evidence>
<dbReference type="HOGENOM" id="CLU_001265_47_1_11"/>
<dbReference type="RefSeq" id="WP_038501837.1">
    <property type="nucleotide sequence ID" value="NZ_CP007490.1"/>
</dbReference>
<dbReference type="Proteomes" id="UP000067708">
    <property type="component" value="Chromosome"/>
</dbReference>
<dbReference type="EMBL" id="CP007490">
    <property type="protein sequence ID" value="AIC47076.1"/>
    <property type="molecule type" value="Genomic_DNA"/>
</dbReference>
<feature type="transmembrane region" description="Helical" evidence="8">
    <location>
        <begin position="217"/>
        <end position="236"/>
    </location>
</feature>
<feature type="transmembrane region" description="Helical" evidence="8">
    <location>
        <begin position="248"/>
        <end position="269"/>
    </location>
</feature>
<proteinExistence type="inferred from homology"/>
<keyword evidence="11" id="KW-1185">Reference proteome</keyword>
<evidence type="ECO:0000256" key="7">
    <source>
        <dbReference type="ARBA" id="ARBA00023136"/>
    </source>
</evidence>
<feature type="transmembrane region" description="Helical" evidence="8">
    <location>
        <begin position="105"/>
        <end position="126"/>
    </location>
</feature>
<accession>A0A060JB43</accession>
<evidence type="ECO:0000256" key="8">
    <source>
        <dbReference type="SAM" id="Phobius"/>
    </source>
</evidence>
<dbReference type="PANTHER" id="PTHR23502:SF132">
    <property type="entry name" value="POLYAMINE TRANSPORTER 2-RELATED"/>
    <property type="match status" value="1"/>
</dbReference>